<dbReference type="Proteomes" id="UP000596661">
    <property type="component" value="Chromosome 6"/>
</dbReference>
<dbReference type="EMBL" id="UZAU01000566">
    <property type="status" value="NOT_ANNOTATED_CDS"/>
    <property type="molecule type" value="Genomic_DNA"/>
</dbReference>
<name>A0A803R424_CANSA</name>
<dbReference type="EnsemblPlants" id="novel_model_4845_5bd9a17a">
    <property type="protein sequence ID" value="cds.novel_model_4845_5bd9a17a"/>
    <property type="gene ID" value="novel_gene_2530_5bd9a17a"/>
</dbReference>
<dbReference type="AlphaFoldDB" id="A0A803R424"/>
<organism evidence="1 2">
    <name type="scientific">Cannabis sativa</name>
    <name type="common">Hemp</name>
    <name type="synonym">Marijuana</name>
    <dbReference type="NCBI Taxonomy" id="3483"/>
    <lineage>
        <taxon>Eukaryota</taxon>
        <taxon>Viridiplantae</taxon>
        <taxon>Streptophyta</taxon>
        <taxon>Embryophyta</taxon>
        <taxon>Tracheophyta</taxon>
        <taxon>Spermatophyta</taxon>
        <taxon>Magnoliopsida</taxon>
        <taxon>eudicotyledons</taxon>
        <taxon>Gunneridae</taxon>
        <taxon>Pentapetalae</taxon>
        <taxon>rosids</taxon>
        <taxon>fabids</taxon>
        <taxon>Rosales</taxon>
        <taxon>Cannabaceae</taxon>
        <taxon>Cannabis</taxon>
    </lineage>
</organism>
<keyword evidence="2" id="KW-1185">Reference proteome</keyword>
<reference evidence="1" key="2">
    <citation type="submission" date="2021-03" db="UniProtKB">
        <authorList>
            <consortium name="EnsemblPlants"/>
        </authorList>
    </citation>
    <scope>IDENTIFICATION</scope>
</reference>
<evidence type="ECO:0000313" key="1">
    <source>
        <dbReference type="EnsemblPlants" id="cds.novel_model_4845_5bd9a17a"/>
    </source>
</evidence>
<evidence type="ECO:0000313" key="2">
    <source>
        <dbReference type="Proteomes" id="UP000596661"/>
    </source>
</evidence>
<proteinExistence type="predicted"/>
<accession>A0A803R424</accession>
<sequence>MELVERIQKAKKEVGPALWPIVLSCLLRGVGLRVHIFIDAIGARKYFCSTMMFTEMYILHIKPYNVGFYALNKILFQCNLYLFKYQ</sequence>
<protein>
    <submittedName>
        <fullName evidence="1">Uncharacterized protein</fullName>
    </submittedName>
</protein>
<dbReference type="Gramene" id="novel_model_4845_5bd9a17a">
    <property type="protein sequence ID" value="cds.novel_model_4845_5bd9a17a"/>
    <property type="gene ID" value="novel_gene_2530_5bd9a17a"/>
</dbReference>
<dbReference type="PROSITE" id="PS51257">
    <property type="entry name" value="PROKAR_LIPOPROTEIN"/>
    <property type="match status" value="1"/>
</dbReference>
<reference evidence="1" key="1">
    <citation type="submission" date="2018-11" db="EMBL/GenBank/DDBJ databases">
        <authorList>
            <person name="Grassa J C."/>
        </authorList>
    </citation>
    <scope>NUCLEOTIDE SEQUENCE [LARGE SCALE GENOMIC DNA]</scope>
</reference>